<dbReference type="InterPro" id="IPR004821">
    <property type="entry name" value="Cyt_trans-like"/>
</dbReference>
<name>A0ABR1WJG3_9PEZI</name>
<keyword evidence="3" id="KW-1185">Reference proteome</keyword>
<dbReference type="Gene3D" id="3.40.50.620">
    <property type="entry name" value="HUPs"/>
    <property type="match status" value="1"/>
</dbReference>
<comment type="caution">
    <text evidence="2">The sequence shown here is derived from an EMBL/GenBank/DDBJ whole genome shotgun (WGS) entry which is preliminary data.</text>
</comment>
<protein>
    <recommendedName>
        <fullName evidence="1">Cytidyltransferase-like domain-containing protein</fullName>
    </recommendedName>
</protein>
<evidence type="ECO:0000259" key="1">
    <source>
        <dbReference type="Pfam" id="PF01467"/>
    </source>
</evidence>
<organism evidence="2 3">
    <name type="scientific">Apiospora saccharicola</name>
    <dbReference type="NCBI Taxonomy" id="335842"/>
    <lineage>
        <taxon>Eukaryota</taxon>
        <taxon>Fungi</taxon>
        <taxon>Dikarya</taxon>
        <taxon>Ascomycota</taxon>
        <taxon>Pezizomycotina</taxon>
        <taxon>Sordariomycetes</taxon>
        <taxon>Xylariomycetidae</taxon>
        <taxon>Amphisphaeriales</taxon>
        <taxon>Apiosporaceae</taxon>
        <taxon>Apiospora</taxon>
    </lineage>
</organism>
<gene>
    <name evidence="2" type="ORF">PG996_001075</name>
</gene>
<reference evidence="2 3" key="1">
    <citation type="submission" date="2023-01" db="EMBL/GenBank/DDBJ databases">
        <title>Analysis of 21 Apiospora genomes using comparative genomics revels a genus with tremendous synthesis potential of carbohydrate active enzymes and secondary metabolites.</title>
        <authorList>
            <person name="Sorensen T."/>
        </authorList>
    </citation>
    <scope>NUCLEOTIDE SEQUENCE [LARGE SCALE GENOMIC DNA]</scope>
    <source>
        <strain evidence="2 3">CBS 83171</strain>
    </source>
</reference>
<dbReference type="Proteomes" id="UP001446871">
    <property type="component" value="Unassembled WGS sequence"/>
</dbReference>
<accession>A0ABR1WJG3</accession>
<feature type="domain" description="Cytidyltransferase-like" evidence="1">
    <location>
        <begin position="36"/>
        <end position="103"/>
    </location>
</feature>
<evidence type="ECO:0000313" key="2">
    <source>
        <dbReference type="EMBL" id="KAK8082294.1"/>
    </source>
</evidence>
<sequence>MVCASVRTAHGSGRYAAPVNQPPALLRNGVVNRILYYTGSFNPPHAGHLAGLKYAVKHCGEDYNVVAIVVEMTPDESLETKFRQQPGTLLLPSLTRMMYWERALLQDEDLANKCWAEESPSGAVVWSCKKQVYQDYTIRFVSASEPMSPSPSSTAIQLAIATSGPEELEENLHRSGALVHEILAMAIRNWNW</sequence>
<dbReference type="SUPFAM" id="SSF52374">
    <property type="entry name" value="Nucleotidylyl transferase"/>
    <property type="match status" value="1"/>
</dbReference>
<dbReference type="Pfam" id="PF01467">
    <property type="entry name" value="CTP_transf_like"/>
    <property type="match status" value="1"/>
</dbReference>
<dbReference type="EMBL" id="JAQQWM010000001">
    <property type="protein sequence ID" value="KAK8082294.1"/>
    <property type="molecule type" value="Genomic_DNA"/>
</dbReference>
<proteinExistence type="predicted"/>
<evidence type="ECO:0000313" key="3">
    <source>
        <dbReference type="Proteomes" id="UP001446871"/>
    </source>
</evidence>
<dbReference type="InterPro" id="IPR014729">
    <property type="entry name" value="Rossmann-like_a/b/a_fold"/>
</dbReference>